<evidence type="ECO:0000256" key="2">
    <source>
        <dbReference type="SAM" id="MobiDB-lite"/>
    </source>
</evidence>
<evidence type="ECO:0000256" key="1">
    <source>
        <dbReference type="SAM" id="Coils"/>
    </source>
</evidence>
<keyword evidence="1" id="KW-0175">Coiled coil</keyword>
<keyword evidence="4" id="KW-1185">Reference proteome</keyword>
<protein>
    <submittedName>
        <fullName evidence="3">Uncharacterized protein</fullName>
    </submittedName>
</protein>
<dbReference type="Proteomes" id="UP000699462">
    <property type="component" value="Unassembled WGS sequence"/>
</dbReference>
<name>A0A8T0DAM2_9TREM</name>
<dbReference type="AlphaFoldDB" id="A0A8T0DAM2"/>
<sequence>MSEERDTVSTVKPTDYMHVESSASSRINKSRSRHLTNTERTVLINSTRILTEVRLLENCIYERYLARMKPEFLNSCATSFSFMATGLRKKSTRQSVAADRLPRLTAEQRCVVAQSELEEYKKDIERLEMESRMSLSQEKIS</sequence>
<organism evidence="3 4">
    <name type="scientific">Paragonimus westermani</name>
    <dbReference type="NCBI Taxonomy" id="34504"/>
    <lineage>
        <taxon>Eukaryota</taxon>
        <taxon>Metazoa</taxon>
        <taxon>Spiralia</taxon>
        <taxon>Lophotrochozoa</taxon>
        <taxon>Platyhelminthes</taxon>
        <taxon>Trematoda</taxon>
        <taxon>Digenea</taxon>
        <taxon>Plagiorchiida</taxon>
        <taxon>Troglotremata</taxon>
        <taxon>Troglotrematidae</taxon>
        <taxon>Paragonimus</taxon>
    </lineage>
</organism>
<feature type="region of interest" description="Disordered" evidence="2">
    <location>
        <begin position="1"/>
        <end position="32"/>
    </location>
</feature>
<proteinExistence type="predicted"/>
<evidence type="ECO:0000313" key="3">
    <source>
        <dbReference type="EMBL" id="KAF8563747.1"/>
    </source>
</evidence>
<dbReference type="EMBL" id="JTDF01010816">
    <property type="protein sequence ID" value="KAF8563747.1"/>
    <property type="molecule type" value="Genomic_DNA"/>
</dbReference>
<reference evidence="3 4" key="1">
    <citation type="submission" date="2019-07" db="EMBL/GenBank/DDBJ databases">
        <title>Annotation for the trematode Paragonimus westermani.</title>
        <authorList>
            <person name="Choi Y.-J."/>
        </authorList>
    </citation>
    <scope>NUCLEOTIDE SEQUENCE [LARGE SCALE GENOMIC DNA]</scope>
    <source>
        <strain evidence="3">180907_Pwestermani</strain>
    </source>
</reference>
<gene>
    <name evidence="3" type="ORF">P879_10765</name>
</gene>
<dbReference type="OrthoDB" id="10259713at2759"/>
<feature type="coiled-coil region" evidence="1">
    <location>
        <begin position="103"/>
        <end position="137"/>
    </location>
</feature>
<evidence type="ECO:0000313" key="4">
    <source>
        <dbReference type="Proteomes" id="UP000699462"/>
    </source>
</evidence>
<accession>A0A8T0DAM2</accession>
<comment type="caution">
    <text evidence="3">The sequence shown here is derived from an EMBL/GenBank/DDBJ whole genome shotgun (WGS) entry which is preliminary data.</text>
</comment>